<comment type="caution">
    <text evidence="5">The sequence shown here is derived from an EMBL/GenBank/DDBJ whole genome shotgun (WGS) entry which is preliminary data.</text>
</comment>
<dbReference type="Gene3D" id="1.10.10.10">
    <property type="entry name" value="Winged helix-like DNA-binding domain superfamily/Winged helix DNA-binding domain"/>
    <property type="match status" value="1"/>
</dbReference>
<accession>A0ABQ1HDK3</accession>
<dbReference type="InterPro" id="IPR036388">
    <property type="entry name" value="WH-like_DNA-bd_sf"/>
</dbReference>
<dbReference type="InterPro" id="IPR036390">
    <property type="entry name" value="WH_DNA-bd_sf"/>
</dbReference>
<sequence length="133" mass="15621">MRDIAEKQKEKPIYYDCAETIKPLRDALDVFTGKWKIPILFSMMSGNERYTEIQSSMPCISPKVLVKELKDLEQHKLIKRVIIDDYPIKVLYKLEPYAQSVIPIIETLKTWGQNHRNKLFGQQEENLNSSNHK</sequence>
<keyword evidence="1" id="KW-0805">Transcription regulation</keyword>
<gene>
    <name evidence="5" type="ORF">GCM10008015_11530</name>
</gene>
<name>A0ABQ1HDK3_9FLAO</name>
<evidence type="ECO:0000256" key="3">
    <source>
        <dbReference type="ARBA" id="ARBA00023163"/>
    </source>
</evidence>
<feature type="domain" description="HTH hxlR-type" evidence="4">
    <location>
        <begin position="17"/>
        <end position="120"/>
    </location>
</feature>
<evidence type="ECO:0000313" key="6">
    <source>
        <dbReference type="Proteomes" id="UP000658793"/>
    </source>
</evidence>
<dbReference type="RefSeq" id="WP_188493353.1">
    <property type="nucleotide sequence ID" value="NZ_BMGA01000002.1"/>
</dbReference>
<dbReference type="PANTHER" id="PTHR33204">
    <property type="entry name" value="TRANSCRIPTIONAL REGULATOR, MARR FAMILY"/>
    <property type="match status" value="1"/>
</dbReference>
<dbReference type="InterPro" id="IPR002577">
    <property type="entry name" value="HTH_HxlR"/>
</dbReference>
<dbReference type="PANTHER" id="PTHR33204:SF29">
    <property type="entry name" value="TRANSCRIPTIONAL REGULATOR"/>
    <property type="match status" value="1"/>
</dbReference>
<dbReference type="SUPFAM" id="SSF46785">
    <property type="entry name" value="Winged helix' DNA-binding domain"/>
    <property type="match status" value="1"/>
</dbReference>
<dbReference type="PROSITE" id="PS51118">
    <property type="entry name" value="HTH_HXLR"/>
    <property type="match status" value="1"/>
</dbReference>
<keyword evidence="3" id="KW-0804">Transcription</keyword>
<dbReference type="Proteomes" id="UP000658793">
    <property type="component" value="Unassembled WGS sequence"/>
</dbReference>
<reference evidence="6" key="1">
    <citation type="journal article" date="2019" name="Int. J. Syst. Evol. Microbiol.">
        <title>The Global Catalogue of Microorganisms (GCM) 10K type strain sequencing project: providing services to taxonomists for standard genome sequencing and annotation.</title>
        <authorList>
            <consortium name="The Broad Institute Genomics Platform"/>
            <consortium name="The Broad Institute Genome Sequencing Center for Infectious Disease"/>
            <person name="Wu L."/>
            <person name="Ma J."/>
        </authorList>
    </citation>
    <scope>NUCLEOTIDE SEQUENCE [LARGE SCALE GENOMIC DNA]</scope>
    <source>
        <strain evidence="6">CGMCC 1.12811</strain>
    </source>
</reference>
<evidence type="ECO:0000259" key="4">
    <source>
        <dbReference type="PROSITE" id="PS51118"/>
    </source>
</evidence>
<organism evidence="5 6">
    <name type="scientific">Flavobacterium palustre</name>
    <dbReference type="NCBI Taxonomy" id="1476463"/>
    <lineage>
        <taxon>Bacteria</taxon>
        <taxon>Pseudomonadati</taxon>
        <taxon>Bacteroidota</taxon>
        <taxon>Flavobacteriia</taxon>
        <taxon>Flavobacteriales</taxon>
        <taxon>Flavobacteriaceae</taxon>
        <taxon>Flavobacterium</taxon>
    </lineage>
</organism>
<protein>
    <recommendedName>
        <fullName evidence="4">HTH hxlR-type domain-containing protein</fullName>
    </recommendedName>
</protein>
<dbReference type="Pfam" id="PF01638">
    <property type="entry name" value="HxlR"/>
    <property type="match status" value="1"/>
</dbReference>
<evidence type="ECO:0000256" key="1">
    <source>
        <dbReference type="ARBA" id="ARBA00023015"/>
    </source>
</evidence>
<proteinExistence type="predicted"/>
<dbReference type="EMBL" id="BMGA01000002">
    <property type="protein sequence ID" value="GGA72565.1"/>
    <property type="molecule type" value="Genomic_DNA"/>
</dbReference>
<evidence type="ECO:0000313" key="5">
    <source>
        <dbReference type="EMBL" id="GGA72565.1"/>
    </source>
</evidence>
<keyword evidence="2" id="KW-0238">DNA-binding</keyword>
<keyword evidence="6" id="KW-1185">Reference proteome</keyword>
<evidence type="ECO:0000256" key="2">
    <source>
        <dbReference type="ARBA" id="ARBA00023125"/>
    </source>
</evidence>